<dbReference type="InterPro" id="IPR020937">
    <property type="entry name" value="SecA_CS"/>
</dbReference>
<dbReference type="SMART" id="SM00957">
    <property type="entry name" value="SecA_DEAD"/>
    <property type="match status" value="1"/>
</dbReference>
<dbReference type="Pfam" id="PF21090">
    <property type="entry name" value="P-loop_SecA"/>
    <property type="match status" value="1"/>
</dbReference>
<comment type="subunit">
    <text evidence="10">Monomer and homodimer. Part of the essential Sec protein translocation apparatus which comprises SecA, SecYEG and auxiliary proteins SecDF. Other proteins may also be involved.</text>
</comment>
<feature type="binding site" evidence="10">
    <location>
        <begin position="107"/>
        <end position="111"/>
    </location>
    <ligand>
        <name>ATP</name>
        <dbReference type="ChEBI" id="CHEBI:30616"/>
    </ligand>
</feature>
<dbReference type="STRING" id="330214.NIDE2722"/>
<dbReference type="GO" id="GO:0065002">
    <property type="term" value="P:intracellular protein transmembrane transport"/>
    <property type="evidence" value="ECO:0007669"/>
    <property type="project" value="UniProtKB-UniRule"/>
</dbReference>
<dbReference type="PANTHER" id="PTHR30612:SF0">
    <property type="entry name" value="CHLOROPLAST PROTEIN-TRANSPORTING ATPASE"/>
    <property type="match status" value="1"/>
</dbReference>
<keyword evidence="1 10" id="KW-0813">Transport</keyword>
<keyword evidence="2 10" id="KW-1003">Cell membrane</keyword>
<dbReference type="PRINTS" id="PR00906">
    <property type="entry name" value="SECA"/>
</dbReference>
<comment type="similarity">
    <text evidence="10">Belongs to the SecA family.</text>
</comment>
<evidence type="ECO:0000259" key="11">
    <source>
        <dbReference type="PROSITE" id="PS51192"/>
    </source>
</evidence>
<evidence type="ECO:0000256" key="1">
    <source>
        <dbReference type="ARBA" id="ARBA00022448"/>
    </source>
</evidence>
<dbReference type="CDD" id="cd17928">
    <property type="entry name" value="DEXDc_SecA"/>
    <property type="match status" value="1"/>
</dbReference>
<dbReference type="SUPFAM" id="SSF81767">
    <property type="entry name" value="Pre-protein crosslinking domain of SecA"/>
    <property type="match status" value="1"/>
</dbReference>
<evidence type="ECO:0000256" key="8">
    <source>
        <dbReference type="ARBA" id="ARBA00023010"/>
    </source>
</evidence>
<keyword evidence="8 10" id="KW-0811">Translocation</keyword>
<dbReference type="PROSITE" id="PS01312">
    <property type="entry name" value="SECA"/>
    <property type="match status" value="1"/>
</dbReference>
<dbReference type="CDD" id="cd18803">
    <property type="entry name" value="SF2_C_secA"/>
    <property type="match status" value="1"/>
</dbReference>
<evidence type="ECO:0000256" key="6">
    <source>
        <dbReference type="ARBA" id="ARBA00022927"/>
    </source>
</evidence>
<reference evidence="14 15" key="1">
    <citation type="journal article" date="2010" name="Proc. Natl. Acad. Sci. U.S.A.">
        <title>A Nitrospira metagenome illuminates the physiology and evolution of globally important nitrite-oxidizing bacteria.</title>
        <authorList>
            <person name="Lucker S."/>
            <person name="Wagner M."/>
            <person name="Maixner F."/>
            <person name="Pelletier E."/>
            <person name="Koch H."/>
            <person name="Vacherie B."/>
            <person name="Rattei T."/>
            <person name="Sinninghe Damste J."/>
            <person name="Spieck E."/>
            <person name="Le Paslier D."/>
            <person name="Daims H."/>
        </authorList>
    </citation>
    <scope>NUCLEOTIDE SEQUENCE [LARGE SCALE GENOMIC DNA]</scope>
</reference>
<dbReference type="InterPro" id="IPR044722">
    <property type="entry name" value="SecA_SF2_C"/>
</dbReference>
<keyword evidence="3 10" id="KW-0963">Cytoplasm</keyword>
<evidence type="ECO:0000256" key="9">
    <source>
        <dbReference type="ARBA" id="ARBA00023136"/>
    </source>
</evidence>
<evidence type="ECO:0000256" key="5">
    <source>
        <dbReference type="ARBA" id="ARBA00022840"/>
    </source>
</evidence>
<dbReference type="Pfam" id="PF01043">
    <property type="entry name" value="SecA_PP_bind"/>
    <property type="match status" value="1"/>
</dbReference>
<dbReference type="FunFam" id="3.40.50.300:FF:000429">
    <property type="entry name" value="Preprotein translocase subunit SecA"/>
    <property type="match status" value="1"/>
</dbReference>
<dbReference type="Pfam" id="PF07517">
    <property type="entry name" value="SecA_DEAD"/>
    <property type="match status" value="1"/>
</dbReference>
<feature type="domain" description="Helicase C-terminal" evidence="12">
    <location>
        <begin position="428"/>
        <end position="601"/>
    </location>
</feature>
<dbReference type="SUPFAM" id="SSF52540">
    <property type="entry name" value="P-loop containing nucleoside triphosphate hydrolases"/>
    <property type="match status" value="2"/>
</dbReference>
<feature type="binding site" evidence="10">
    <location>
        <position position="89"/>
    </location>
    <ligand>
        <name>ATP</name>
        <dbReference type="ChEBI" id="CHEBI:30616"/>
    </ligand>
</feature>
<dbReference type="InterPro" id="IPR000185">
    <property type="entry name" value="SecA"/>
</dbReference>
<keyword evidence="4 10" id="KW-0547">Nucleotide-binding</keyword>
<evidence type="ECO:0000256" key="2">
    <source>
        <dbReference type="ARBA" id="ARBA00022475"/>
    </source>
</evidence>
<dbReference type="PROSITE" id="PS51194">
    <property type="entry name" value="HELICASE_CTER"/>
    <property type="match status" value="1"/>
</dbReference>
<dbReference type="AlphaFoldDB" id="D8PGP1"/>
<evidence type="ECO:0000313" key="15">
    <source>
        <dbReference type="Proteomes" id="UP000001660"/>
    </source>
</evidence>
<evidence type="ECO:0000256" key="7">
    <source>
        <dbReference type="ARBA" id="ARBA00022967"/>
    </source>
</evidence>
<keyword evidence="7 10" id="KW-1278">Translocase</keyword>
<feature type="domain" description="Helicase ATP-binding" evidence="11">
    <location>
        <begin position="91"/>
        <end position="247"/>
    </location>
</feature>
<dbReference type="InterPro" id="IPR014018">
    <property type="entry name" value="SecA_motor_DEAD"/>
</dbReference>
<dbReference type="PROSITE" id="PS51192">
    <property type="entry name" value="HELICASE_ATP_BIND_1"/>
    <property type="match status" value="1"/>
</dbReference>
<feature type="domain" description="SecA family profile" evidence="13">
    <location>
        <begin position="5"/>
        <end position="598"/>
    </location>
</feature>
<evidence type="ECO:0000256" key="4">
    <source>
        <dbReference type="ARBA" id="ARBA00022741"/>
    </source>
</evidence>
<keyword evidence="6 10" id="KW-0653">Protein transport</keyword>
<name>D8PGP1_9BACT</name>
<evidence type="ECO:0000256" key="10">
    <source>
        <dbReference type="HAMAP-Rule" id="MF_01382"/>
    </source>
</evidence>
<keyword evidence="5 10" id="KW-0067">ATP-binding</keyword>
<protein>
    <recommendedName>
        <fullName evidence="10">Protein translocase subunit SecA</fullName>
        <ecNumber evidence="10">7.4.2.8</ecNumber>
    </recommendedName>
</protein>
<dbReference type="EMBL" id="FP929003">
    <property type="protein sequence ID" value="CBK42428.1"/>
    <property type="molecule type" value="Genomic_DNA"/>
</dbReference>
<dbReference type="GO" id="GO:0005829">
    <property type="term" value="C:cytosol"/>
    <property type="evidence" value="ECO:0007669"/>
    <property type="project" value="TreeGrafter"/>
</dbReference>
<keyword evidence="9 10" id="KW-0472">Membrane</keyword>
<dbReference type="GO" id="GO:0005886">
    <property type="term" value="C:plasma membrane"/>
    <property type="evidence" value="ECO:0007669"/>
    <property type="project" value="UniProtKB-SubCell"/>
</dbReference>
<dbReference type="SMART" id="SM00958">
    <property type="entry name" value="SecA_PP_bind"/>
    <property type="match status" value="1"/>
</dbReference>
<gene>
    <name evidence="10 14" type="primary">secA</name>
    <name evidence="14" type="ORF">NIDE2722</name>
</gene>
<dbReference type="GO" id="GO:0031522">
    <property type="term" value="C:cell envelope Sec protein transport complex"/>
    <property type="evidence" value="ECO:0007669"/>
    <property type="project" value="TreeGrafter"/>
</dbReference>
<dbReference type="InterPro" id="IPR011115">
    <property type="entry name" value="SecA_DEAD"/>
</dbReference>
<evidence type="ECO:0000259" key="12">
    <source>
        <dbReference type="PROSITE" id="PS51194"/>
    </source>
</evidence>
<dbReference type="PROSITE" id="PS51196">
    <property type="entry name" value="SECA_MOTOR_DEAD"/>
    <property type="match status" value="1"/>
</dbReference>
<dbReference type="Proteomes" id="UP000001660">
    <property type="component" value="Chromosome"/>
</dbReference>
<dbReference type="GO" id="GO:0017038">
    <property type="term" value="P:protein import"/>
    <property type="evidence" value="ECO:0007669"/>
    <property type="project" value="InterPro"/>
</dbReference>
<dbReference type="InterPro" id="IPR011130">
    <property type="entry name" value="SecA_preprotein_X-link_dom"/>
</dbReference>
<accession>D8PGP1</accession>
<dbReference type="HOGENOM" id="CLU_005314_3_2_0"/>
<evidence type="ECO:0000256" key="3">
    <source>
        <dbReference type="ARBA" id="ARBA00022490"/>
    </source>
</evidence>
<dbReference type="KEGG" id="nde:NIDE2722"/>
<dbReference type="InterPro" id="IPR001650">
    <property type="entry name" value="Helicase_C-like"/>
</dbReference>
<dbReference type="GO" id="GO:0006605">
    <property type="term" value="P:protein targeting"/>
    <property type="evidence" value="ECO:0007669"/>
    <property type="project" value="UniProtKB-UniRule"/>
</dbReference>
<dbReference type="Gene3D" id="3.90.1440.10">
    <property type="entry name" value="SecA, preprotein cross-linking domain"/>
    <property type="match status" value="1"/>
</dbReference>
<dbReference type="eggNOG" id="COG0653">
    <property type="taxonomic scope" value="Bacteria"/>
</dbReference>
<sequence length="638" mass="71499">MDRWAQAAVAPVLRRLRASVVRREHWVQQVAAAGVECARLREEGVKSMAQDLRASLTKTGFRPALAAKAFALVREVAARTIGMRHFDVQLVGGWILLTGRVAEMETGEGKTLTATLPACTAALAGLPVHIVTVNDYLAARDADLMRPVYESLGLSVGTIVQGMTPSERQAAYACDITYCTGKELVFDYLKDRILVGTASNRLQVHLDRLHRSHTRSTDFLLRGLQYAIVDEADSVLIDEAKTPLVIARCTDNAAEHKAYEQALHMARQLVEGRDFIVDRGERTVRVQPSGETRTTELATAFGGLWRGRRRREALVHQALIALHLFHRDQQYLVQESKVQIIDEYTGRLMPDRSWEHGLHQMIQTKEACPLDNHQSTLARISYQRFFRRYLRLAGMTGTAQEVARELWSVYRLGVVRVPSNRPLRRRRIVDQVYVRADDKWQAVVRSIADMTQQGRPVLVGTRTVAASEHLSRLLGGAGLEHQVLNARQDRDEAAVISRAAESGRITVATNMAGRGTDIRLDPDVVARGGLHVIATERHDSGRIDRQLFGRCGRQGDPGTYQTILSLDDQLFVDHGGSVGRRLRGMLGCLGARIPQWLGNFFCWRAQQRAERLQARMRRAVMKMDEQLDSTLAFTGRSE</sequence>
<dbReference type="HAMAP" id="MF_01382">
    <property type="entry name" value="SecA"/>
    <property type="match status" value="1"/>
</dbReference>
<dbReference type="InterPro" id="IPR014001">
    <property type="entry name" value="Helicase_ATP-bd"/>
</dbReference>
<keyword evidence="15" id="KW-1185">Reference proteome</keyword>
<feature type="binding site" evidence="10">
    <location>
        <position position="517"/>
    </location>
    <ligand>
        <name>ATP</name>
        <dbReference type="ChEBI" id="CHEBI:30616"/>
    </ligand>
</feature>
<dbReference type="EC" id="7.4.2.8" evidence="10"/>
<proteinExistence type="inferred from homology"/>
<dbReference type="Gene3D" id="3.40.50.300">
    <property type="entry name" value="P-loop containing nucleotide triphosphate hydrolases"/>
    <property type="match status" value="2"/>
</dbReference>
<dbReference type="PANTHER" id="PTHR30612">
    <property type="entry name" value="SECA INNER MEMBRANE COMPONENT OF SEC PROTEIN SECRETION SYSTEM"/>
    <property type="match status" value="1"/>
</dbReference>
<evidence type="ECO:0000259" key="13">
    <source>
        <dbReference type="PROSITE" id="PS51196"/>
    </source>
</evidence>
<dbReference type="InterPro" id="IPR036670">
    <property type="entry name" value="SecA_X-link_sf"/>
</dbReference>
<comment type="function">
    <text evidence="10">Part of the Sec protein translocase complex. Interacts with the SecYEG preprotein conducting channel. Has a central role in coupling the hydrolysis of ATP to the transfer of proteins into and across the cell membrane, serving as an ATP-driven molecular motor driving the stepwise translocation of polypeptide chains across the membrane.</text>
</comment>
<organism evidence="14 15">
    <name type="scientific">Nitrospira defluvii</name>
    <dbReference type="NCBI Taxonomy" id="330214"/>
    <lineage>
        <taxon>Bacteria</taxon>
        <taxon>Pseudomonadati</taxon>
        <taxon>Nitrospirota</taxon>
        <taxon>Nitrospiria</taxon>
        <taxon>Nitrospirales</taxon>
        <taxon>Nitrospiraceae</taxon>
        <taxon>Nitrospira</taxon>
    </lineage>
</organism>
<dbReference type="GO" id="GO:0005524">
    <property type="term" value="F:ATP binding"/>
    <property type="evidence" value="ECO:0007669"/>
    <property type="project" value="UniProtKB-UniRule"/>
</dbReference>
<dbReference type="InterPro" id="IPR027417">
    <property type="entry name" value="P-loop_NTPase"/>
</dbReference>
<dbReference type="GO" id="GO:0043952">
    <property type="term" value="P:protein transport by the Sec complex"/>
    <property type="evidence" value="ECO:0007669"/>
    <property type="project" value="TreeGrafter"/>
</dbReference>
<comment type="catalytic activity">
    <reaction evidence="10">
        <text>ATP + H2O + cellular proteinSide 1 = ADP + phosphate + cellular proteinSide 2.</text>
        <dbReference type="EC" id="7.4.2.8"/>
    </reaction>
</comment>
<evidence type="ECO:0000313" key="14">
    <source>
        <dbReference type="EMBL" id="CBK42428.1"/>
    </source>
</evidence>
<dbReference type="GO" id="GO:0008564">
    <property type="term" value="F:protein-exporting ATPase activity"/>
    <property type="evidence" value="ECO:0007669"/>
    <property type="project" value="UniProtKB-EC"/>
</dbReference>
<comment type="subcellular location">
    <subcellularLocation>
        <location evidence="10">Cell membrane</location>
        <topology evidence="10">Peripheral membrane protein</topology>
        <orientation evidence="10">Cytoplasmic side</orientation>
    </subcellularLocation>
    <subcellularLocation>
        <location evidence="10">Cytoplasm</location>
    </subcellularLocation>
    <text evidence="10">Distribution is 50-50.</text>
</comment>